<keyword evidence="2" id="KW-1185">Reference proteome</keyword>
<sequence length="31" mass="3775">MKIQPDVSGFYKDVYEFPHKPIRKQDRIPNQ</sequence>
<dbReference type="Proteomes" id="UP000055048">
    <property type="component" value="Unassembled WGS sequence"/>
</dbReference>
<gene>
    <name evidence="1" type="ORF">T05_1743</name>
</gene>
<organism evidence="1 2">
    <name type="scientific">Trichinella murrelli</name>
    <dbReference type="NCBI Taxonomy" id="144512"/>
    <lineage>
        <taxon>Eukaryota</taxon>
        <taxon>Metazoa</taxon>
        <taxon>Ecdysozoa</taxon>
        <taxon>Nematoda</taxon>
        <taxon>Enoplea</taxon>
        <taxon>Dorylaimia</taxon>
        <taxon>Trichinellida</taxon>
        <taxon>Trichinellidae</taxon>
        <taxon>Trichinella</taxon>
    </lineage>
</organism>
<dbReference type="AlphaFoldDB" id="A0A0V0SPV3"/>
<protein>
    <submittedName>
        <fullName evidence="1">Uncharacterized protein</fullName>
    </submittedName>
</protein>
<evidence type="ECO:0000313" key="2">
    <source>
        <dbReference type="Proteomes" id="UP000055048"/>
    </source>
</evidence>
<reference evidence="1 2" key="1">
    <citation type="submission" date="2015-01" db="EMBL/GenBank/DDBJ databases">
        <title>Evolution of Trichinella species and genotypes.</title>
        <authorList>
            <person name="Korhonen P.K."/>
            <person name="Edoardo P."/>
            <person name="Giuseppe L.R."/>
            <person name="Gasser R.B."/>
        </authorList>
    </citation>
    <scope>NUCLEOTIDE SEQUENCE [LARGE SCALE GENOMIC DNA]</scope>
    <source>
        <strain evidence="1">ISS417</strain>
    </source>
</reference>
<accession>A0A0V0SPV3</accession>
<name>A0A0V0SPV3_9BILA</name>
<evidence type="ECO:0000313" key="1">
    <source>
        <dbReference type="EMBL" id="KRX28435.1"/>
    </source>
</evidence>
<dbReference type="EMBL" id="JYDJ01004612">
    <property type="protein sequence ID" value="KRX28435.1"/>
    <property type="molecule type" value="Genomic_DNA"/>
</dbReference>
<comment type="caution">
    <text evidence="1">The sequence shown here is derived from an EMBL/GenBank/DDBJ whole genome shotgun (WGS) entry which is preliminary data.</text>
</comment>
<proteinExistence type="predicted"/>